<dbReference type="AlphaFoldDB" id="A0A8H9IBP2"/>
<evidence type="ECO:0008006" key="3">
    <source>
        <dbReference type="Google" id="ProtNLM"/>
    </source>
</evidence>
<protein>
    <recommendedName>
        <fullName evidence="3">DUF4304 domain-containing protein</fullName>
    </recommendedName>
</protein>
<name>A0A8H9IBP2_9ALTE</name>
<dbReference type="Proteomes" id="UP000622604">
    <property type="component" value="Unassembled WGS sequence"/>
</dbReference>
<evidence type="ECO:0000313" key="1">
    <source>
        <dbReference type="EMBL" id="GGZ67921.1"/>
    </source>
</evidence>
<dbReference type="EMBL" id="BMZC01000007">
    <property type="protein sequence ID" value="GGZ67921.1"/>
    <property type="molecule type" value="Genomic_DNA"/>
</dbReference>
<organism evidence="1 2">
    <name type="scientific">Paraglaciecola chathamensis</name>
    <dbReference type="NCBI Taxonomy" id="368405"/>
    <lineage>
        <taxon>Bacteria</taxon>
        <taxon>Pseudomonadati</taxon>
        <taxon>Pseudomonadota</taxon>
        <taxon>Gammaproteobacteria</taxon>
        <taxon>Alteromonadales</taxon>
        <taxon>Alteromonadaceae</taxon>
        <taxon>Paraglaciecola</taxon>
    </lineage>
</organism>
<reference evidence="1" key="2">
    <citation type="submission" date="2020-09" db="EMBL/GenBank/DDBJ databases">
        <authorList>
            <person name="Sun Q."/>
            <person name="Kim S."/>
        </authorList>
    </citation>
    <scope>NUCLEOTIDE SEQUENCE</scope>
    <source>
        <strain evidence="1">KCTC 32337</strain>
    </source>
</reference>
<comment type="caution">
    <text evidence="1">The sequence shown here is derived from an EMBL/GenBank/DDBJ whole genome shotgun (WGS) entry which is preliminary data.</text>
</comment>
<proteinExistence type="predicted"/>
<sequence>MATPIHSKLINRAAREILKPVGLVRKGQSRVWLDDNGWWLTMIEFQPSSWSKGTYLNVGISWLWYPKEFMSFDIGYRENSFIEFKDEDSFFSRSDRACRESKG</sequence>
<evidence type="ECO:0000313" key="2">
    <source>
        <dbReference type="Proteomes" id="UP000622604"/>
    </source>
</evidence>
<gene>
    <name evidence="1" type="ORF">GCM10011274_28170</name>
</gene>
<accession>A0A8H9IBP2</accession>
<reference evidence="1" key="1">
    <citation type="journal article" date="2014" name="Int. J. Syst. Evol. Microbiol.">
        <title>Complete genome sequence of Corynebacterium casei LMG S-19264T (=DSM 44701T), isolated from a smear-ripened cheese.</title>
        <authorList>
            <consortium name="US DOE Joint Genome Institute (JGI-PGF)"/>
            <person name="Walter F."/>
            <person name="Albersmeier A."/>
            <person name="Kalinowski J."/>
            <person name="Ruckert C."/>
        </authorList>
    </citation>
    <scope>NUCLEOTIDE SEQUENCE</scope>
    <source>
        <strain evidence="1">KCTC 32337</strain>
    </source>
</reference>